<dbReference type="Pfam" id="PF16925">
    <property type="entry name" value="TetR_C_13"/>
    <property type="match status" value="1"/>
</dbReference>
<gene>
    <name evidence="7" type="ORF">C2L65_30645</name>
</gene>
<dbReference type="RefSeq" id="WP_042306579.1">
    <property type="nucleotide sequence ID" value="NZ_CP026113.1"/>
</dbReference>
<keyword evidence="3 5" id="KW-0238">DNA-binding</keyword>
<dbReference type="Pfam" id="PF00440">
    <property type="entry name" value="TetR_N"/>
    <property type="match status" value="1"/>
</dbReference>
<dbReference type="EMBL" id="CP026113">
    <property type="protein sequence ID" value="AUT64091.1"/>
    <property type="molecule type" value="Genomic_DNA"/>
</dbReference>
<evidence type="ECO:0000256" key="2">
    <source>
        <dbReference type="ARBA" id="ARBA00023015"/>
    </source>
</evidence>
<dbReference type="PANTHER" id="PTHR47506:SF1">
    <property type="entry name" value="HTH-TYPE TRANSCRIPTIONAL REGULATOR YJDC"/>
    <property type="match status" value="1"/>
</dbReference>
<dbReference type="OrthoDB" id="270177at2"/>
<dbReference type="Gene3D" id="1.10.357.10">
    <property type="entry name" value="Tetracycline Repressor, domain 2"/>
    <property type="match status" value="1"/>
</dbReference>
<dbReference type="InterPro" id="IPR009057">
    <property type="entry name" value="Homeodomain-like_sf"/>
</dbReference>
<evidence type="ECO:0000313" key="8">
    <source>
        <dbReference type="Proteomes" id="UP000243502"/>
    </source>
</evidence>
<dbReference type="PRINTS" id="PR00455">
    <property type="entry name" value="HTHTETR"/>
</dbReference>
<name>A0A2I8EXW4_9BURK</name>
<protein>
    <submittedName>
        <fullName evidence="7">TetR/AcrR family transcriptional regulator</fullName>
    </submittedName>
</protein>
<evidence type="ECO:0000256" key="5">
    <source>
        <dbReference type="PROSITE-ProRule" id="PRU00335"/>
    </source>
</evidence>
<keyword evidence="1" id="KW-0678">Repressor</keyword>
<accession>A0A2I8EXW4</accession>
<evidence type="ECO:0000259" key="6">
    <source>
        <dbReference type="PROSITE" id="PS50977"/>
    </source>
</evidence>
<dbReference type="Gene3D" id="1.10.10.60">
    <property type="entry name" value="Homeodomain-like"/>
    <property type="match status" value="1"/>
</dbReference>
<dbReference type="InterPro" id="IPR023772">
    <property type="entry name" value="DNA-bd_HTH_TetR-type_CS"/>
</dbReference>
<dbReference type="PANTHER" id="PTHR47506">
    <property type="entry name" value="TRANSCRIPTIONAL REGULATORY PROTEIN"/>
    <property type="match status" value="1"/>
</dbReference>
<dbReference type="AlphaFoldDB" id="A0A2I8EXW4"/>
<evidence type="ECO:0000313" key="7">
    <source>
        <dbReference type="EMBL" id="AUT64091.1"/>
    </source>
</evidence>
<dbReference type="SUPFAM" id="SSF46689">
    <property type="entry name" value="Homeodomain-like"/>
    <property type="match status" value="1"/>
</dbReference>
<evidence type="ECO:0000256" key="3">
    <source>
        <dbReference type="ARBA" id="ARBA00023125"/>
    </source>
</evidence>
<dbReference type="PROSITE" id="PS50977">
    <property type="entry name" value="HTH_TETR_2"/>
    <property type="match status" value="1"/>
</dbReference>
<dbReference type="GO" id="GO:0003677">
    <property type="term" value="F:DNA binding"/>
    <property type="evidence" value="ECO:0007669"/>
    <property type="project" value="UniProtKB-UniRule"/>
</dbReference>
<dbReference type="InterPro" id="IPR001647">
    <property type="entry name" value="HTH_TetR"/>
</dbReference>
<keyword evidence="2" id="KW-0805">Transcription regulation</keyword>
<dbReference type="InterPro" id="IPR011075">
    <property type="entry name" value="TetR_C"/>
</dbReference>
<sequence>MARPREFDEERALEAARDAFWEHGYEGTSTRDLVKYTGLTQPSLYNAFGDKRALFRRALEHYLDHTLRSRLARLEDEFAPALAVTAYFAEIIQRSGSDIGQRGCMLVNSVLEKDQHADGLQEAIASELAEIKGFFHRSIVAAQKRRDIPKDISADDASAHLLTLLLGMRVLARIGPDVELLRSAVEVSLATLGLPRLREAENSKRSK</sequence>
<dbReference type="InterPro" id="IPR036271">
    <property type="entry name" value="Tet_transcr_reg_TetR-rel_C_sf"/>
</dbReference>
<dbReference type="Proteomes" id="UP000243502">
    <property type="component" value="Chromosome 3"/>
</dbReference>
<feature type="domain" description="HTH tetR-type" evidence="6">
    <location>
        <begin position="6"/>
        <end position="66"/>
    </location>
</feature>
<proteinExistence type="predicted"/>
<dbReference type="SUPFAM" id="SSF48498">
    <property type="entry name" value="Tetracyclin repressor-like, C-terminal domain"/>
    <property type="match status" value="1"/>
</dbReference>
<dbReference type="PROSITE" id="PS01081">
    <property type="entry name" value="HTH_TETR_1"/>
    <property type="match status" value="1"/>
</dbReference>
<reference evidence="7 8" key="1">
    <citation type="submission" date="2018-01" db="EMBL/GenBank/DDBJ databases">
        <title>Species boundaries and ecological features among Paraburkholderia terrae DSMZ17804T, P. hospita DSMZ17164T and P. caribensis DSMZ13236T.</title>
        <authorList>
            <person name="Pratama A.A."/>
        </authorList>
    </citation>
    <scope>NUCLEOTIDE SEQUENCE [LARGE SCALE GENOMIC DNA]</scope>
    <source>
        <strain evidence="7 8">DSM 17804</strain>
    </source>
</reference>
<organism evidence="7 8">
    <name type="scientific">Paraburkholderia terrae</name>
    <dbReference type="NCBI Taxonomy" id="311230"/>
    <lineage>
        <taxon>Bacteria</taxon>
        <taxon>Pseudomonadati</taxon>
        <taxon>Pseudomonadota</taxon>
        <taxon>Betaproteobacteria</taxon>
        <taxon>Burkholderiales</taxon>
        <taxon>Burkholderiaceae</taxon>
        <taxon>Paraburkholderia</taxon>
    </lineage>
</organism>
<evidence type="ECO:0000256" key="1">
    <source>
        <dbReference type="ARBA" id="ARBA00022491"/>
    </source>
</evidence>
<evidence type="ECO:0000256" key="4">
    <source>
        <dbReference type="ARBA" id="ARBA00023163"/>
    </source>
</evidence>
<dbReference type="KEGG" id="pter:C2L65_30645"/>
<keyword evidence="4" id="KW-0804">Transcription</keyword>
<feature type="DNA-binding region" description="H-T-H motif" evidence="5">
    <location>
        <begin position="29"/>
        <end position="48"/>
    </location>
</feature>